<dbReference type="InterPro" id="IPR047676">
    <property type="entry name" value="FxLYD_dom"/>
</dbReference>
<reference evidence="1" key="1">
    <citation type="journal article" date="2001" name="Int. J. Syst. Evol. Microbiol.">
        <title>Methanofollis aquaemaris sp. nov., a methanogen isolated from an aquaculture fish pond.</title>
        <authorList>
            <person name="Lai M.C."/>
            <person name="Chen S.C."/>
        </authorList>
    </citation>
    <scope>NUCLEOTIDE SEQUENCE</scope>
    <source>
        <strain evidence="1">N2F9704</strain>
    </source>
</reference>
<organism evidence="1 2">
    <name type="scientific">Methanofollis aquaemaris</name>
    <dbReference type="NCBI Taxonomy" id="126734"/>
    <lineage>
        <taxon>Archaea</taxon>
        <taxon>Methanobacteriati</taxon>
        <taxon>Methanobacteriota</taxon>
        <taxon>Stenosarchaea group</taxon>
        <taxon>Methanomicrobia</taxon>
        <taxon>Methanomicrobiales</taxon>
        <taxon>Methanomicrobiaceae</taxon>
        <taxon>Methanofollis</taxon>
    </lineage>
</organism>
<dbReference type="PROSITE" id="PS51257">
    <property type="entry name" value="PROKAR_LIPOPROTEIN"/>
    <property type="match status" value="1"/>
</dbReference>
<sequence>MNALKFLSALLVLSAAVILTAGCSGPADTAYDSQSAPANSSSHGGELEIAYTKYDWSQEGYLHVSGTAKNVGDETLSSAQIDAKCYDKDGVLLQTKSDLVRDLEPGELWEFEVMYQISDIQDYYNFETIVGNCF</sequence>
<name>A0A8A3S8N3_9EURY</name>
<dbReference type="AlphaFoldDB" id="A0A8A3S8N3"/>
<dbReference type="GeneID" id="76425139"/>
<protein>
    <submittedName>
        <fullName evidence="1">Uncharacterized protein</fullName>
    </submittedName>
</protein>
<dbReference type="EMBL" id="CP036172">
    <property type="protein sequence ID" value="QSZ68199.1"/>
    <property type="molecule type" value="Genomic_DNA"/>
</dbReference>
<evidence type="ECO:0000313" key="1">
    <source>
        <dbReference type="EMBL" id="QSZ68199.1"/>
    </source>
</evidence>
<dbReference type="Proteomes" id="UP001042704">
    <property type="component" value="Chromosome"/>
</dbReference>
<dbReference type="NCBIfam" id="NF038353">
    <property type="entry name" value="FxLYD_dom"/>
    <property type="match status" value="1"/>
</dbReference>
<proteinExistence type="predicted"/>
<reference evidence="1" key="2">
    <citation type="submission" date="2019-02" db="EMBL/GenBank/DDBJ databases">
        <authorList>
            <person name="Chen S.-C."/>
            <person name="Chien H.-H."/>
            <person name="Lai M.-C."/>
        </authorList>
    </citation>
    <scope>NUCLEOTIDE SEQUENCE</scope>
    <source>
        <strain evidence="1">N2F9704</strain>
    </source>
</reference>
<dbReference type="RefSeq" id="WP_265581145.1">
    <property type="nucleotide sequence ID" value="NZ_CP036172.1"/>
</dbReference>
<evidence type="ECO:0000313" key="2">
    <source>
        <dbReference type="Proteomes" id="UP001042704"/>
    </source>
</evidence>
<dbReference type="KEGG" id="maqe:RJ40_12185"/>
<accession>A0A8A3S8N3</accession>
<gene>
    <name evidence="1" type="ORF">RJ40_12185</name>
</gene>
<keyword evidence="2" id="KW-1185">Reference proteome</keyword>